<dbReference type="AlphaFoldDB" id="A0A0W4ZEX9"/>
<accession>A0A0W4ZEX9</accession>
<dbReference type="EC" id="2.3.1.4" evidence="1"/>
<dbReference type="VEuPathDB" id="FungiDB:T551_03397"/>
<dbReference type="Proteomes" id="UP000053447">
    <property type="component" value="Unassembled WGS sequence"/>
</dbReference>
<dbReference type="RefSeq" id="XP_018228266.1">
    <property type="nucleotide sequence ID" value="XM_018375660.1"/>
</dbReference>
<dbReference type="PANTHER" id="PTHR13355">
    <property type="entry name" value="GLUCOSAMINE 6-PHOSPHATE N-ACETYLTRANSFERASE"/>
    <property type="match status" value="1"/>
</dbReference>
<proteinExistence type="inferred from homology"/>
<dbReference type="UniPathway" id="UPA00113">
    <property type="reaction ID" value="UER00529"/>
</dbReference>
<dbReference type="GeneID" id="28941915"/>
<dbReference type="SUPFAM" id="SSF55729">
    <property type="entry name" value="Acyl-CoA N-acyltransferases (Nat)"/>
    <property type="match status" value="1"/>
</dbReference>
<dbReference type="PROSITE" id="PS51186">
    <property type="entry name" value="GNAT"/>
    <property type="match status" value="1"/>
</dbReference>
<evidence type="ECO:0000256" key="1">
    <source>
        <dbReference type="RuleBase" id="RU365086"/>
    </source>
</evidence>
<dbReference type="STRING" id="1408657.A0A0W4ZEX9"/>
<organism evidence="3 4">
    <name type="scientific">Pneumocystis jirovecii (strain RU7)</name>
    <name type="common">Human pneumocystis pneumonia agent</name>
    <dbReference type="NCBI Taxonomy" id="1408657"/>
    <lineage>
        <taxon>Eukaryota</taxon>
        <taxon>Fungi</taxon>
        <taxon>Dikarya</taxon>
        <taxon>Ascomycota</taxon>
        <taxon>Taphrinomycotina</taxon>
        <taxon>Pneumocystomycetes</taxon>
        <taxon>Pneumocystaceae</taxon>
        <taxon>Pneumocystis</taxon>
    </lineage>
</organism>
<sequence>MKDHADQELFSRLLLLDGPSLPGRLKFRPLQRNDWQREFNALLNCLSGEEYTLNKQDFEARFDLIQSTLPKSYFIVVIEDSVTKEIIACGTVFIEYKFLKSASKAAHIEDIVVAKSYRGKNIGKLLGLIEMLCKIAKTEKCYKIVLDCKENNIEFYKKCNFKATGIEMKQYIS</sequence>
<dbReference type="GO" id="GO:0004343">
    <property type="term" value="F:glucosamine 6-phosphate N-acetyltransferase activity"/>
    <property type="evidence" value="ECO:0007669"/>
    <property type="project" value="UniProtKB-UniRule"/>
</dbReference>
<dbReference type="GO" id="GO:0006048">
    <property type="term" value="P:UDP-N-acetylglucosamine biosynthetic process"/>
    <property type="evidence" value="ECO:0007669"/>
    <property type="project" value="UniProtKB-UniRule"/>
</dbReference>
<keyword evidence="4" id="KW-1185">Reference proteome</keyword>
<dbReference type="OrthoDB" id="10039976at2759"/>
<dbReference type="InterPro" id="IPR000182">
    <property type="entry name" value="GNAT_dom"/>
</dbReference>
<dbReference type="InterPro" id="IPR039143">
    <property type="entry name" value="GNPNAT1-like"/>
</dbReference>
<feature type="domain" description="N-acetyltransferase" evidence="2">
    <location>
        <begin position="25"/>
        <end position="173"/>
    </location>
</feature>
<comment type="similarity">
    <text evidence="1">Belongs to the acetyltransferase family. GNA1 subfamily.</text>
</comment>
<keyword evidence="1" id="KW-0808">Transferase</keyword>
<protein>
    <recommendedName>
        <fullName evidence="1">Glucosamine 6-phosphate N-acetyltransferase</fullName>
        <ecNumber evidence="1">2.3.1.4</ecNumber>
    </recommendedName>
</protein>
<keyword evidence="1" id="KW-0012">Acyltransferase</keyword>
<dbReference type="eggNOG" id="KOG3396">
    <property type="taxonomic scope" value="Eukaryota"/>
</dbReference>
<comment type="catalytic activity">
    <reaction evidence="1">
        <text>D-glucosamine 6-phosphate + acetyl-CoA = N-acetyl-D-glucosamine 6-phosphate + CoA + H(+)</text>
        <dbReference type="Rhea" id="RHEA:10292"/>
        <dbReference type="ChEBI" id="CHEBI:15378"/>
        <dbReference type="ChEBI" id="CHEBI:57287"/>
        <dbReference type="ChEBI" id="CHEBI:57288"/>
        <dbReference type="ChEBI" id="CHEBI:57513"/>
        <dbReference type="ChEBI" id="CHEBI:58725"/>
        <dbReference type="EC" id="2.3.1.4"/>
    </reaction>
</comment>
<dbReference type="PRINTS" id="PR01754">
    <property type="entry name" value="SACTRNSFRASE"/>
</dbReference>
<dbReference type="EMBL" id="LFWA01000016">
    <property type="protein sequence ID" value="KTW26935.1"/>
    <property type="molecule type" value="Genomic_DNA"/>
</dbReference>
<name>A0A0W4ZEX9_PNEJ7</name>
<comment type="caution">
    <text evidence="3">The sequence shown here is derived from an EMBL/GenBank/DDBJ whole genome shotgun (WGS) entry which is preliminary data.</text>
</comment>
<dbReference type="Gene3D" id="3.40.630.30">
    <property type="match status" value="1"/>
</dbReference>
<dbReference type="Pfam" id="PF00583">
    <property type="entry name" value="Acetyltransf_1"/>
    <property type="match status" value="1"/>
</dbReference>
<comment type="pathway">
    <text evidence="1">Nucleotide-sugar biosynthesis; UDP-N-acetyl-alpha-D-glucosamine biosynthesis; N-acetyl-alpha-D-glucosamine 1-phosphate from alpha-D-glucosamine 6-phosphate (route I): step 1/2.</text>
</comment>
<dbReference type="PANTHER" id="PTHR13355:SF11">
    <property type="entry name" value="GLUCOSAMINE 6-PHOSPHATE N-ACETYLTRANSFERASE"/>
    <property type="match status" value="1"/>
</dbReference>
<evidence type="ECO:0000313" key="4">
    <source>
        <dbReference type="Proteomes" id="UP000053447"/>
    </source>
</evidence>
<reference evidence="4" key="1">
    <citation type="journal article" date="2016" name="Nat. Commun.">
        <title>Genome analysis of three Pneumocystis species reveals adaptation mechanisms to life exclusively in mammalian hosts.</title>
        <authorList>
            <person name="Ma L."/>
            <person name="Chen Z."/>
            <person name="Huang D.W."/>
            <person name="Kutty G."/>
            <person name="Ishihara M."/>
            <person name="Wang H."/>
            <person name="Abouelleil A."/>
            <person name="Bishop L."/>
            <person name="Davey E."/>
            <person name="Deng R."/>
            <person name="Deng X."/>
            <person name="Fan L."/>
            <person name="Fantoni G."/>
            <person name="Fitzgerald M."/>
            <person name="Gogineni E."/>
            <person name="Goldberg J.M."/>
            <person name="Handley G."/>
            <person name="Hu X."/>
            <person name="Huber C."/>
            <person name="Jiao X."/>
            <person name="Jones K."/>
            <person name="Levin J.Z."/>
            <person name="Liu Y."/>
            <person name="Macdonald P."/>
            <person name="Melnikov A."/>
            <person name="Raley C."/>
            <person name="Sassi M."/>
            <person name="Sherman B.T."/>
            <person name="Song X."/>
            <person name="Sykes S."/>
            <person name="Tran B."/>
            <person name="Walsh L."/>
            <person name="Xia Y."/>
            <person name="Yang J."/>
            <person name="Young S."/>
            <person name="Zeng Q."/>
            <person name="Zheng X."/>
            <person name="Stephens R."/>
            <person name="Nusbaum C."/>
            <person name="Birren B.W."/>
            <person name="Azadi P."/>
            <person name="Lempicki R.A."/>
            <person name="Cuomo C.A."/>
            <person name="Kovacs J.A."/>
        </authorList>
    </citation>
    <scope>NUCLEOTIDE SEQUENCE [LARGE SCALE GENOMIC DNA]</scope>
    <source>
        <strain evidence="4">RU7</strain>
    </source>
</reference>
<dbReference type="CDD" id="cd04301">
    <property type="entry name" value="NAT_SF"/>
    <property type="match status" value="1"/>
</dbReference>
<gene>
    <name evidence="3" type="ORF">T551_03397</name>
</gene>
<dbReference type="InterPro" id="IPR016181">
    <property type="entry name" value="Acyl_CoA_acyltransferase"/>
</dbReference>
<evidence type="ECO:0000313" key="3">
    <source>
        <dbReference type="EMBL" id="KTW26935.1"/>
    </source>
</evidence>
<dbReference type="InterPro" id="IPR008125">
    <property type="entry name" value="Streptothricin_AcTrfase"/>
</dbReference>
<evidence type="ECO:0000259" key="2">
    <source>
        <dbReference type="PROSITE" id="PS51186"/>
    </source>
</evidence>